<dbReference type="PROSITE" id="PS51910">
    <property type="entry name" value="GH18_2"/>
    <property type="match status" value="1"/>
</dbReference>
<reference evidence="6 7" key="1">
    <citation type="submission" date="2018-11" db="EMBL/GenBank/DDBJ databases">
        <title>Complete genome sequence of Paenibacillus baekrokdamisoli strain KCTC 33723.</title>
        <authorList>
            <person name="Kang S.W."/>
            <person name="Lee K.C."/>
            <person name="Kim K.K."/>
            <person name="Kim J.S."/>
            <person name="Kim D.S."/>
            <person name="Ko S.H."/>
            <person name="Yang S.H."/>
            <person name="Lee J.S."/>
        </authorList>
    </citation>
    <scope>NUCLEOTIDE SEQUENCE [LARGE SCALE GENOMIC DNA]</scope>
    <source>
        <strain evidence="6 7">KCTC 33723</strain>
    </source>
</reference>
<dbReference type="EC" id="3.2.1.14" evidence="2"/>
<dbReference type="InterPro" id="IPR001119">
    <property type="entry name" value="SLH_dom"/>
</dbReference>
<dbReference type="RefSeq" id="WP_125655589.1">
    <property type="nucleotide sequence ID" value="NZ_AP019308.1"/>
</dbReference>
<dbReference type="GO" id="GO:0005975">
    <property type="term" value="P:carbohydrate metabolic process"/>
    <property type="evidence" value="ECO:0007669"/>
    <property type="project" value="InterPro"/>
</dbReference>
<dbReference type="Pfam" id="PF00704">
    <property type="entry name" value="Glyco_hydro_18"/>
    <property type="match status" value="1"/>
</dbReference>
<evidence type="ECO:0000256" key="1">
    <source>
        <dbReference type="ARBA" id="ARBA00000822"/>
    </source>
</evidence>
<evidence type="ECO:0000313" key="6">
    <source>
        <dbReference type="EMBL" id="BBH20506.1"/>
    </source>
</evidence>
<dbReference type="InterPro" id="IPR011583">
    <property type="entry name" value="Chitinase_II/V-like_cat"/>
</dbReference>
<dbReference type="NCBIfam" id="NF047446">
    <property type="entry name" value="barrel_OmpL47"/>
    <property type="match status" value="2"/>
</dbReference>
<keyword evidence="7" id="KW-1185">Reference proteome</keyword>
<keyword evidence="4" id="KW-0624">Polysaccharide degradation</keyword>
<evidence type="ECO:0000256" key="2">
    <source>
        <dbReference type="ARBA" id="ARBA00012729"/>
    </source>
</evidence>
<gene>
    <name evidence="6" type="ORF">Back11_18510</name>
</gene>
<dbReference type="InterPro" id="IPR001579">
    <property type="entry name" value="Glyco_hydro_18_chit_AS"/>
</dbReference>
<dbReference type="AlphaFoldDB" id="A0A3G9IQ54"/>
<dbReference type="InterPro" id="IPR017853">
    <property type="entry name" value="GH"/>
</dbReference>
<dbReference type="EMBL" id="AP019308">
    <property type="protein sequence ID" value="BBH20506.1"/>
    <property type="molecule type" value="Genomic_DNA"/>
</dbReference>
<dbReference type="PANTHER" id="PTHR11177:SF317">
    <property type="entry name" value="CHITINASE 12-RELATED"/>
    <property type="match status" value="1"/>
</dbReference>
<dbReference type="OrthoDB" id="504962at2"/>
<dbReference type="PROSITE" id="PS51272">
    <property type="entry name" value="SLH"/>
    <property type="match status" value="3"/>
</dbReference>
<dbReference type="GO" id="GO:0006032">
    <property type="term" value="P:chitin catabolic process"/>
    <property type="evidence" value="ECO:0007669"/>
    <property type="project" value="UniProtKB-KW"/>
</dbReference>
<organism evidence="6 7">
    <name type="scientific">Paenibacillus baekrokdamisoli</name>
    <dbReference type="NCBI Taxonomy" id="1712516"/>
    <lineage>
        <taxon>Bacteria</taxon>
        <taxon>Bacillati</taxon>
        <taxon>Bacillota</taxon>
        <taxon>Bacilli</taxon>
        <taxon>Bacillales</taxon>
        <taxon>Paenibacillaceae</taxon>
        <taxon>Paenibacillus</taxon>
    </lineage>
</organism>
<dbReference type="Gene3D" id="3.30.1920.20">
    <property type="match status" value="2"/>
</dbReference>
<dbReference type="Gene3D" id="3.20.20.80">
    <property type="entry name" value="Glycosidases"/>
    <property type="match status" value="1"/>
</dbReference>
<keyword evidence="4" id="KW-0146">Chitin degradation</keyword>
<dbReference type="GO" id="GO:0008843">
    <property type="term" value="F:endochitinase activity"/>
    <property type="evidence" value="ECO:0007669"/>
    <property type="project" value="UniProtKB-EC"/>
</dbReference>
<evidence type="ECO:0000256" key="5">
    <source>
        <dbReference type="ARBA" id="ARBA00023295"/>
    </source>
</evidence>
<keyword evidence="3" id="KW-0378">Hydrolase</keyword>
<keyword evidence="5" id="KW-0326">Glycosidase</keyword>
<dbReference type="GO" id="GO:0008061">
    <property type="term" value="F:chitin binding"/>
    <property type="evidence" value="ECO:0007669"/>
    <property type="project" value="InterPro"/>
</dbReference>
<keyword evidence="4" id="KW-0119">Carbohydrate metabolism</keyword>
<evidence type="ECO:0000313" key="7">
    <source>
        <dbReference type="Proteomes" id="UP000275368"/>
    </source>
</evidence>
<proteinExistence type="predicted"/>
<dbReference type="Pfam" id="PF00395">
    <property type="entry name" value="SLH"/>
    <property type="match status" value="3"/>
</dbReference>
<dbReference type="KEGG" id="pbk:Back11_18510"/>
<name>A0A3G9IQ54_9BACL</name>
<accession>A0A3G9IQ54</accession>
<dbReference type="InterPro" id="IPR058094">
    <property type="entry name" value="Ig-like_OmpL47-like"/>
</dbReference>
<evidence type="ECO:0000256" key="4">
    <source>
        <dbReference type="ARBA" id="ARBA00023024"/>
    </source>
</evidence>
<dbReference type="SMART" id="SM00636">
    <property type="entry name" value="Glyco_18"/>
    <property type="match status" value="1"/>
</dbReference>
<evidence type="ECO:0000256" key="3">
    <source>
        <dbReference type="ARBA" id="ARBA00022801"/>
    </source>
</evidence>
<dbReference type="InterPro" id="IPR029070">
    <property type="entry name" value="Chitinase_insertion_sf"/>
</dbReference>
<dbReference type="Proteomes" id="UP000275368">
    <property type="component" value="Chromosome"/>
</dbReference>
<dbReference type="InterPro" id="IPR050314">
    <property type="entry name" value="Glycosyl_Hydrlase_18"/>
</dbReference>
<dbReference type="SUPFAM" id="SSF54556">
    <property type="entry name" value="Chitinase insertion domain"/>
    <property type="match status" value="1"/>
</dbReference>
<sequence>MTHIIHAFLEVNEDGTLNVPDKYLEPNLITSAHAAGVKVIAGINGETIRVIAASPGLRTAFAANIESFCRTNGYDGVDIDWEYPQDAADRRNYTLLMQAIRSKFDSSAAPAPSWSTSMAVSGVDYWGQWLDYAAIDPSITFYNLMAYDMHGPWSSHPGHNSALYPGTEPDPGYSVQEYMDYLLLTRGVSAAKVNLGVPSYGWKFNNSEDLYDSCGGLCTNVEPVYYNRDIPKLIGNGWTRYWDSASSAPYLRKDNGTGFITYDDATSIGDKVDYALDTRGAGGVFMWEISLDYNGSSQPLMDAMYTAAAGDVNPIQVDTTAPTTIDDAPKNWVNKDVTVTLKATDNDSGINATYYKVDHAAEQTGTSVTITAEGEHTLTYWSLDHAGNREDPHTAIVKIDKTAPISGASVSPTIPNGSNGWYTSDVTLSLAASDNLSGVTRTEYRVNNGVWITYNGSIPAFGEGIYEVGYRSTDQAGNIEELQIINVKVKRNTEVPSPNNGNYNPTPAVHHGQIVDDSIWKQAHTGKVTILMEKGNKELLLPINSAALLGNNKLEIKADGVSIGIPSDVLTQLAALLGREAGKEDQIVLKVEKLNATTTTDMVKNGGDKNTTVKAGSGVYQFKLAVVDRNSKEYSLDVFNTPIEVELHYSGESVNADLLGIYYYNEASGQWDYVGGTVNKEQKTIAVQLKHFSQYAVMEYNKTFDDVPSNHWVNNALKVLAAKHVITGLTDITFLPQGEITRAEFVAMLTRLFGLKAKNPSVFTDVDSSKWYADAVDAAYEAKLVVGKTATTFGPDEKVSREEMAVMLVRAYEYKNGKDAREGTKADNPFVDSDQISAWAVEYVQSAFVEGLMKGTGNNRFNPAAYATRADVAQAIYNLLNRSSSTN</sequence>
<dbReference type="Gene3D" id="3.10.50.10">
    <property type="match status" value="1"/>
</dbReference>
<dbReference type="PANTHER" id="PTHR11177">
    <property type="entry name" value="CHITINASE"/>
    <property type="match status" value="1"/>
</dbReference>
<dbReference type="SUPFAM" id="SSF51445">
    <property type="entry name" value="(Trans)glycosidases"/>
    <property type="match status" value="1"/>
</dbReference>
<comment type="catalytic activity">
    <reaction evidence="1">
        <text>Random endo-hydrolysis of N-acetyl-beta-D-glucosaminide (1-&gt;4)-beta-linkages in chitin and chitodextrins.</text>
        <dbReference type="EC" id="3.2.1.14"/>
    </reaction>
</comment>
<dbReference type="InterPro" id="IPR001223">
    <property type="entry name" value="Glyco_hydro18_cat"/>
</dbReference>
<dbReference type="PROSITE" id="PS01095">
    <property type="entry name" value="GH18_1"/>
    <property type="match status" value="1"/>
</dbReference>
<protein>
    <recommendedName>
        <fullName evidence="2">chitinase</fullName>
        <ecNumber evidence="2">3.2.1.14</ecNumber>
    </recommendedName>
</protein>